<protein>
    <submittedName>
        <fullName evidence="5">Efflux RND transporter periplasmic adaptor subunit</fullName>
    </submittedName>
</protein>
<dbReference type="RefSeq" id="WP_084389323.1">
    <property type="nucleotide sequence ID" value="NZ_JBHSMX010000003.1"/>
</dbReference>
<feature type="compositionally biased region" description="Polar residues" evidence="2">
    <location>
        <begin position="441"/>
        <end position="463"/>
    </location>
</feature>
<name>A0ABW0Q404_9BURK</name>
<comment type="caution">
    <text evidence="5">The sequence shown here is derived from an EMBL/GenBank/DDBJ whole genome shotgun (WGS) entry which is preliminary data.</text>
</comment>
<accession>A0ABW0Q404</accession>
<evidence type="ECO:0000256" key="3">
    <source>
        <dbReference type="SAM" id="Phobius"/>
    </source>
</evidence>
<gene>
    <name evidence="5" type="ORF">ACFPP7_00570</name>
</gene>
<comment type="subcellular location">
    <subcellularLocation>
        <location evidence="1">Cell envelope</location>
    </subcellularLocation>
</comment>
<keyword evidence="3" id="KW-0472">Membrane</keyword>
<evidence type="ECO:0000256" key="2">
    <source>
        <dbReference type="SAM" id="MobiDB-lite"/>
    </source>
</evidence>
<feature type="region of interest" description="Disordered" evidence="2">
    <location>
        <begin position="419"/>
        <end position="463"/>
    </location>
</feature>
<keyword evidence="6" id="KW-1185">Reference proteome</keyword>
<sequence>MNATQSSNSPDSSTPGLTVNPQAPGNPRRKKALTALAAVVVIAGLGWAAYEYLVASHYESTDNAYVQGNVIQITPQIGGTVMAIMADDTDFVKAGQPLVQLDPADAKVALEQAEAALAQAVRQVRTLYANNGTLAAQIALRDADVVKAQSEIARANDDLNRRQSLTGNGAVSKEELNHAQTQLANARSALAAANAGVVAAREQLSSNQALTEGTSIEQHPSVLVAAAKVREAWLATQRAGLLAPVNGYVAKRTVQLGQRVAAGTPMMSIIPLNQVWVDANFKEVQLRNIRIGQPAKLVADLYGKKVEYTGTVAGLGVGTGAAFSLLPAQNATGNWIKVVQRVPVRIALDARQLETNPLRVGLSMDAEVDVSNKDGKTLADAPRAAALANSHTYSVQDEAANDDVRRVIAANVGKAEKASKAGAGAVAQRPAAMAADEGSSPAVSHTLSVASSPSVPQHAAQAQ</sequence>
<feature type="compositionally biased region" description="Low complexity" evidence="2">
    <location>
        <begin position="420"/>
        <end position="435"/>
    </location>
</feature>
<dbReference type="SUPFAM" id="SSF56954">
    <property type="entry name" value="Outer membrane efflux proteins (OEP)"/>
    <property type="match status" value="1"/>
</dbReference>
<dbReference type="Proteomes" id="UP001596084">
    <property type="component" value="Unassembled WGS sequence"/>
</dbReference>
<dbReference type="SUPFAM" id="SSF111369">
    <property type="entry name" value="HlyD-like secretion proteins"/>
    <property type="match status" value="1"/>
</dbReference>
<dbReference type="PANTHER" id="PTHR30386">
    <property type="entry name" value="MEMBRANE FUSION SUBUNIT OF EMRAB-TOLC MULTIDRUG EFFLUX PUMP"/>
    <property type="match status" value="1"/>
</dbReference>
<organism evidence="5 6">
    <name type="scientific">Polaromonas jejuensis</name>
    <dbReference type="NCBI Taxonomy" id="457502"/>
    <lineage>
        <taxon>Bacteria</taxon>
        <taxon>Pseudomonadati</taxon>
        <taxon>Pseudomonadota</taxon>
        <taxon>Betaproteobacteria</taxon>
        <taxon>Burkholderiales</taxon>
        <taxon>Comamonadaceae</taxon>
        <taxon>Polaromonas</taxon>
    </lineage>
</organism>
<dbReference type="Pfam" id="PF25885">
    <property type="entry name" value="HH_EMRA"/>
    <property type="match status" value="1"/>
</dbReference>
<proteinExistence type="predicted"/>
<reference evidence="6" key="1">
    <citation type="journal article" date="2019" name="Int. J. Syst. Evol. Microbiol.">
        <title>The Global Catalogue of Microorganisms (GCM) 10K type strain sequencing project: providing services to taxonomists for standard genome sequencing and annotation.</title>
        <authorList>
            <consortium name="The Broad Institute Genomics Platform"/>
            <consortium name="The Broad Institute Genome Sequencing Center for Infectious Disease"/>
            <person name="Wu L."/>
            <person name="Ma J."/>
        </authorList>
    </citation>
    <scope>NUCLEOTIDE SEQUENCE [LARGE SCALE GENOMIC DNA]</scope>
    <source>
        <strain evidence="6">CGMCC 4.7277</strain>
    </source>
</reference>
<dbReference type="EMBL" id="JBHSMX010000003">
    <property type="protein sequence ID" value="MFC5519408.1"/>
    <property type="molecule type" value="Genomic_DNA"/>
</dbReference>
<feature type="region of interest" description="Disordered" evidence="2">
    <location>
        <begin position="1"/>
        <end position="28"/>
    </location>
</feature>
<keyword evidence="3" id="KW-0812">Transmembrane</keyword>
<dbReference type="Gene3D" id="1.10.287.470">
    <property type="entry name" value="Helix hairpin bin"/>
    <property type="match status" value="1"/>
</dbReference>
<feature type="domain" description="Multidrug export protein EmrA/FarA alpha-helical hairpin" evidence="4">
    <location>
        <begin position="105"/>
        <end position="238"/>
    </location>
</feature>
<evidence type="ECO:0000313" key="5">
    <source>
        <dbReference type="EMBL" id="MFC5519408.1"/>
    </source>
</evidence>
<feature type="compositionally biased region" description="Polar residues" evidence="2">
    <location>
        <begin position="1"/>
        <end position="23"/>
    </location>
</feature>
<dbReference type="Gene3D" id="2.40.30.170">
    <property type="match status" value="1"/>
</dbReference>
<dbReference type="Gene3D" id="2.40.50.100">
    <property type="match status" value="1"/>
</dbReference>
<evidence type="ECO:0000256" key="1">
    <source>
        <dbReference type="ARBA" id="ARBA00004196"/>
    </source>
</evidence>
<feature type="transmembrane region" description="Helical" evidence="3">
    <location>
        <begin position="32"/>
        <end position="50"/>
    </location>
</feature>
<dbReference type="PANTHER" id="PTHR30386:SF19">
    <property type="entry name" value="MULTIDRUG EXPORT PROTEIN EMRA-RELATED"/>
    <property type="match status" value="1"/>
</dbReference>
<dbReference type="InterPro" id="IPR058633">
    <property type="entry name" value="EmrA/FarA_HH"/>
</dbReference>
<keyword evidence="3" id="KW-1133">Transmembrane helix</keyword>
<dbReference type="InterPro" id="IPR050739">
    <property type="entry name" value="MFP"/>
</dbReference>
<evidence type="ECO:0000259" key="4">
    <source>
        <dbReference type="Pfam" id="PF25885"/>
    </source>
</evidence>
<evidence type="ECO:0000313" key="6">
    <source>
        <dbReference type="Proteomes" id="UP001596084"/>
    </source>
</evidence>